<dbReference type="STRING" id="264951.A0A443I4R3"/>
<evidence type="ECO:0000313" key="3">
    <source>
        <dbReference type="Proteomes" id="UP000283841"/>
    </source>
</evidence>
<gene>
    <name evidence="2" type="ORF">C8Q69DRAFT_449778</name>
</gene>
<name>A0A443I4R3_BYSSP</name>
<feature type="transmembrane region" description="Helical" evidence="1">
    <location>
        <begin position="511"/>
        <end position="529"/>
    </location>
</feature>
<proteinExistence type="predicted"/>
<comment type="caution">
    <text evidence="2">The sequence shown here is derived from an EMBL/GenBank/DDBJ whole genome shotgun (WGS) entry which is preliminary data.</text>
</comment>
<keyword evidence="1" id="KW-0472">Membrane</keyword>
<organism evidence="2 3">
    <name type="scientific">Byssochlamys spectabilis</name>
    <name type="common">Paecilomyces variotii</name>
    <dbReference type="NCBI Taxonomy" id="264951"/>
    <lineage>
        <taxon>Eukaryota</taxon>
        <taxon>Fungi</taxon>
        <taxon>Dikarya</taxon>
        <taxon>Ascomycota</taxon>
        <taxon>Pezizomycotina</taxon>
        <taxon>Eurotiomycetes</taxon>
        <taxon>Eurotiomycetidae</taxon>
        <taxon>Eurotiales</taxon>
        <taxon>Thermoascaceae</taxon>
        <taxon>Paecilomyces</taxon>
    </lineage>
</organism>
<accession>A0A443I4R3</accession>
<keyword evidence="1" id="KW-1133">Transmembrane helix</keyword>
<feature type="transmembrane region" description="Helical" evidence="1">
    <location>
        <begin position="83"/>
        <end position="105"/>
    </location>
</feature>
<protein>
    <submittedName>
        <fullName evidence="2">Uncharacterized protein</fullName>
    </submittedName>
</protein>
<keyword evidence="1" id="KW-0812">Transmembrane</keyword>
<dbReference type="VEuPathDB" id="FungiDB:C8Q69DRAFT_449778"/>
<dbReference type="EMBL" id="RCNU01000001">
    <property type="protein sequence ID" value="RWQ99093.1"/>
    <property type="molecule type" value="Genomic_DNA"/>
</dbReference>
<reference evidence="2 3" key="1">
    <citation type="journal article" date="2018" name="Front. Microbiol.">
        <title>Genomic and genetic insights into a cosmopolitan fungus, Paecilomyces variotii (Eurotiales).</title>
        <authorList>
            <person name="Urquhart A.S."/>
            <person name="Mondo S.J."/>
            <person name="Makela M.R."/>
            <person name="Hane J.K."/>
            <person name="Wiebenga A."/>
            <person name="He G."/>
            <person name="Mihaltcheva S."/>
            <person name="Pangilinan J."/>
            <person name="Lipzen A."/>
            <person name="Barry K."/>
            <person name="de Vries R.P."/>
            <person name="Grigoriev I.V."/>
            <person name="Idnurm A."/>
        </authorList>
    </citation>
    <scope>NUCLEOTIDE SEQUENCE [LARGE SCALE GENOMIC DNA]</scope>
    <source>
        <strain evidence="2 3">CBS 101075</strain>
    </source>
</reference>
<evidence type="ECO:0000256" key="1">
    <source>
        <dbReference type="SAM" id="Phobius"/>
    </source>
</evidence>
<dbReference type="AlphaFoldDB" id="A0A443I4R3"/>
<feature type="transmembrane region" description="Helical" evidence="1">
    <location>
        <begin position="140"/>
        <end position="162"/>
    </location>
</feature>
<evidence type="ECO:0000313" key="2">
    <source>
        <dbReference type="EMBL" id="RWQ99093.1"/>
    </source>
</evidence>
<keyword evidence="3" id="KW-1185">Reference proteome</keyword>
<feature type="transmembrane region" description="Helical" evidence="1">
    <location>
        <begin position="41"/>
        <end position="62"/>
    </location>
</feature>
<dbReference type="RefSeq" id="XP_028488738.1">
    <property type="nucleotide sequence ID" value="XM_028629393.1"/>
</dbReference>
<sequence>MQKGNTPDEKRHIFRLAITTAKDDYDRPATTFNTVSWSEHLLFGLHLIPLTLSILLIISDIRNWHMPGYLCTLVDRYRTSVQTVVQVIAAMLAAIEIFVLCRLINLATRIWFTKAPISLDMLGFWSALSTPTYNWSLPAWMVIITILFSNVSAVFSALWAGALTPVDTTSVQNATTLVPGWSNLSYIREYPSEIDQTGLTIRDTKGYFTYSVGVGMLTSLLSSANSASPVDGGIRDHGKLDNTRYNYHGRSYGAGASVGLLDASVLDIPRATNYSYDEVGLDASVTCIYNDSSQFVIDSDLPETNLYAAEGPLPDSKSSSGEYSVYVGRGSSSIVAIGVAAVPTAFTAMRYMAIAAGKYYAFLNATQCAVTFTPARFNVSIDIDGRNITVSKVPTASPPPSIDPHHNMTHVVMRQLELISNDLTGYYRSILGDTLNASISDYRTSVMNAEGNTTQTLSETQVVLKGLENAVTSLVDDILVAYASAQLMVGGFKVSAPARVYVSAVRIGSRGYIVASAIITGIITMLVIVEASRMRGWRALPEFDYLDNRMLVVSASRGGKGIANYAEKVQFKSRGEIPVVWRGDSGSGDSGEIALGPF</sequence>
<dbReference type="GeneID" id="39598670"/>
<dbReference type="Proteomes" id="UP000283841">
    <property type="component" value="Unassembled WGS sequence"/>
</dbReference>